<evidence type="ECO:0000256" key="1">
    <source>
        <dbReference type="SAM" id="MobiDB-lite"/>
    </source>
</evidence>
<name>A0AAD4NL56_9BILA</name>
<reference evidence="2" key="1">
    <citation type="submission" date="2022-01" db="EMBL/GenBank/DDBJ databases">
        <title>Genome Sequence Resource for Two Populations of Ditylenchus destructor, the Migratory Endoparasitic Phytonematode.</title>
        <authorList>
            <person name="Zhang H."/>
            <person name="Lin R."/>
            <person name="Xie B."/>
        </authorList>
    </citation>
    <scope>NUCLEOTIDE SEQUENCE</scope>
    <source>
        <strain evidence="2">BazhouSP</strain>
    </source>
</reference>
<dbReference type="EMBL" id="JAKKPZ010000001">
    <property type="protein sequence ID" value="KAI1729524.1"/>
    <property type="molecule type" value="Genomic_DNA"/>
</dbReference>
<dbReference type="AlphaFoldDB" id="A0AAD4NL56"/>
<keyword evidence="3" id="KW-1185">Reference proteome</keyword>
<evidence type="ECO:0000313" key="3">
    <source>
        <dbReference type="Proteomes" id="UP001201812"/>
    </source>
</evidence>
<proteinExistence type="predicted"/>
<sequence length="123" mass="13645">MPGSSRRFESRGSRHGPPNVHLIVELLIGLYARRGPRPLQRTLKMAYISHFKLNALRPNNFDVRIPSQSAFGSGPDQQNSQQQQQPGLMSNIQTMGAQTQPSAQTNMQGNQQMYDGSGGNDYC</sequence>
<protein>
    <submittedName>
        <fullName evidence="2">Uncharacterized protein</fullName>
    </submittedName>
</protein>
<feature type="region of interest" description="Disordered" evidence="1">
    <location>
        <begin position="64"/>
        <end position="123"/>
    </location>
</feature>
<evidence type="ECO:0000313" key="2">
    <source>
        <dbReference type="EMBL" id="KAI1729524.1"/>
    </source>
</evidence>
<organism evidence="2 3">
    <name type="scientific">Ditylenchus destructor</name>
    <dbReference type="NCBI Taxonomy" id="166010"/>
    <lineage>
        <taxon>Eukaryota</taxon>
        <taxon>Metazoa</taxon>
        <taxon>Ecdysozoa</taxon>
        <taxon>Nematoda</taxon>
        <taxon>Chromadorea</taxon>
        <taxon>Rhabditida</taxon>
        <taxon>Tylenchina</taxon>
        <taxon>Tylenchomorpha</taxon>
        <taxon>Sphaerularioidea</taxon>
        <taxon>Anguinidae</taxon>
        <taxon>Anguininae</taxon>
        <taxon>Ditylenchus</taxon>
    </lineage>
</organism>
<dbReference type="Proteomes" id="UP001201812">
    <property type="component" value="Unassembled WGS sequence"/>
</dbReference>
<gene>
    <name evidence="2" type="ORF">DdX_01769</name>
</gene>
<accession>A0AAD4NL56</accession>
<feature type="compositionally biased region" description="Polar residues" evidence="1">
    <location>
        <begin position="86"/>
        <end position="114"/>
    </location>
</feature>
<comment type="caution">
    <text evidence="2">The sequence shown here is derived from an EMBL/GenBank/DDBJ whole genome shotgun (WGS) entry which is preliminary data.</text>
</comment>